<accession>A0A1Z4JQ62</accession>
<dbReference type="EMBL" id="AP018203">
    <property type="protein sequence ID" value="BAY58849.1"/>
    <property type="molecule type" value="Genomic_DNA"/>
</dbReference>
<feature type="transmembrane region" description="Helical" evidence="5">
    <location>
        <begin position="76"/>
        <end position="96"/>
    </location>
</feature>
<proteinExistence type="predicted"/>
<evidence type="ECO:0000256" key="5">
    <source>
        <dbReference type="SAM" id="Phobius"/>
    </source>
</evidence>
<protein>
    <submittedName>
        <fullName evidence="7">Major facilitator transporter</fullName>
    </submittedName>
</protein>
<keyword evidence="4 5" id="KW-0472">Membrane</keyword>
<dbReference type="GO" id="GO:0022857">
    <property type="term" value="F:transmembrane transporter activity"/>
    <property type="evidence" value="ECO:0007669"/>
    <property type="project" value="InterPro"/>
</dbReference>
<feature type="transmembrane region" description="Helical" evidence="5">
    <location>
        <begin position="164"/>
        <end position="181"/>
    </location>
</feature>
<dbReference type="Gene3D" id="1.20.1250.20">
    <property type="entry name" value="MFS general substrate transporter like domains"/>
    <property type="match status" value="2"/>
</dbReference>
<evidence type="ECO:0000256" key="4">
    <source>
        <dbReference type="ARBA" id="ARBA00023136"/>
    </source>
</evidence>
<keyword evidence="8" id="KW-1185">Reference proteome</keyword>
<dbReference type="AlphaFoldDB" id="A0A1Z4JQ62"/>
<feature type="domain" description="Major facilitator superfamily (MFS) profile" evidence="6">
    <location>
        <begin position="204"/>
        <end position="396"/>
    </location>
</feature>
<name>A0A1Z4JQ62_LEPBY</name>
<dbReference type="Proteomes" id="UP000217895">
    <property type="component" value="Chromosome"/>
</dbReference>
<evidence type="ECO:0000259" key="6">
    <source>
        <dbReference type="PROSITE" id="PS50850"/>
    </source>
</evidence>
<evidence type="ECO:0000313" key="8">
    <source>
        <dbReference type="Proteomes" id="UP000217895"/>
    </source>
</evidence>
<feature type="transmembrane region" description="Helical" evidence="5">
    <location>
        <begin position="243"/>
        <end position="264"/>
    </location>
</feature>
<feature type="transmembrane region" description="Helical" evidence="5">
    <location>
        <begin position="210"/>
        <end position="231"/>
    </location>
</feature>
<gene>
    <name evidence="7" type="ORF">NIES2135_57230</name>
</gene>
<evidence type="ECO:0000256" key="2">
    <source>
        <dbReference type="ARBA" id="ARBA00022692"/>
    </source>
</evidence>
<dbReference type="PROSITE" id="PS50850">
    <property type="entry name" value="MFS"/>
    <property type="match status" value="1"/>
</dbReference>
<feature type="transmembrane region" description="Helical" evidence="5">
    <location>
        <begin position="46"/>
        <end position="64"/>
    </location>
</feature>
<reference evidence="7 8" key="1">
    <citation type="submission" date="2017-06" db="EMBL/GenBank/DDBJ databases">
        <title>Genome sequencing of cyanobaciteial culture collection at National Institute for Environmental Studies (NIES).</title>
        <authorList>
            <person name="Hirose Y."/>
            <person name="Shimura Y."/>
            <person name="Fujisawa T."/>
            <person name="Nakamura Y."/>
            <person name="Kawachi M."/>
        </authorList>
    </citation>
    <scope>NUCLEOTIDE SEQUENCE [LARGE SCALE GENOMIC DNA]</scope>
    <source>
        <strain evidence="7 8">NIES-2135</strain>
    </source>
</reference>
<dbReference type="InterPro" id="IPR036259">
    <property type="entry name" value="MFS_trans_sf"/>
</dbReference>
<feature type="transmembrane region" description="Helical" evidence="5">
    <location>
        <begin position="335"/>
        <end position="357"/>
    </location>
</feature>
<keyword evidence="2 5" id="KW-0812">Transmembrane</keyword>
<dbReference type="Pfam" id="PF06779">
    <property type="entry name" value="MFS_4"/>
    <property type="match status" value="1"/>
</dbReference>
<dbReference type="PANTHER" id="PTHR23537">
    <property type="match status" value="1"/>
</dbReference>
<feature type="transmembrane region" description="Helical" evidence="5">
    <location>
        <begin position="300"/>
        <end position="323"/>
    </location>
</feature>
<evidence type="ECO:0000256" key="1">
    <source>
        <dbReference type="ARBA" id="ARBA00004651"/>
    </source>
</evidence>
<keyword evidence="3 5" id="KW-1133">Transmembrane helix</keyword>
<dbReference type="PANTHER" id="PTHR23537:SF1">
    <property type="entry name" value="SUGAR TRANSPORTER"/>
    <property type="match status" value="1"/>
</dbReference>
<comment type="subcellular location">
    <subcellularLocation>
        <location evidence="1">Cell membrane</location>
        <topology evidence="1">Multi-pass membrane protein</topology>
    </subcellularLocation>
</comment>
<sequence>MKSFYRSNFWFAGLAATFTGNGIGRFAYITLMPVLIQANWFSQEAAAQFGVAALLGYLLGPFLIRRFGSQVNRATLMRIAMLCCSSSYFACAFPQMGFGWFYSWRFLSGVGGAILMILAAPMVLPHVRQDRRSRVAGVIFSGIGLGAALSGLLIPVLVQIHIKVAWVAMGLACAGLTLMTWKTWAELEVAPNPSTVTPPVMKSHSLNRGIGCLLIAYALNAVGFLPHTLFWVDFLVRDLGFSLASGGLSWALFGIGAAVGPLLTGVMGDRLGVRRCLVLGFGLKALGVMIPLLTQKLWMLHGSAFLVGMFTPGIVTLVSTYCLQLVGTQEHHRAWGAMTFSFALTQAIAGMGMAILLRQVSSYLPLYAISAIALVISTVCILCIPQPASIRAPESI</sequence>
<dbReference type="GO" id="GO:0005886">
    <property type="term" value="C:plasma membrane"/>
    <property type="evidence" value="ECO:0007669"/>
    <property type="project" value="UniProtKB-SubCell"/>
</dbReference>
<organism evidence="7 8">
    <name type="scientific">Leptolyngbya boryana NIES-2135</name>
    <dbReference type="NCBI Taxonomy" id="1973484"/>
    <lineage>
        <taxon>Bacteria</taxon>
        <taxon>Bacillati</taxon>
        <taxon>Cyanobacteriota</taxon>
        <taxon>Cyanophyceae</taxon>
        <taxon>Leptolyngbyales</taxon>
        <taxon>Leptolyngbyaceae</taxon>
        <taxon>Leptolyngbya group</taxon>
        <taxon>Leptolyngbya</taxon>
    </lineage>
</organism>
<feature type="transmembrane region" description="Helical" evidence="5">
    <location>
        <begin position="136"/>
        <end position="158"/>
    </location>
</feature>
<dbReference type="InterPro" id="IPR010645">
    <property type="entry name" value="MFS_4"/>
</dbReference>
<evidence type="ECO:0000313" key="7">
    <source>
        <dbReference type="EMBL" id="BAY58849.1"/>
    </source>
</evidence>
<feature type="transmembrane region" description="Helical" evidence="5">
    <location>
        <begin position="363"/>
        <end position="384"/>
    </location>
</feature>
<feature type="transmembrane region" description="Helical" evidence="5">
    <location>
        <begin position="276"/>
        <end position="294"/>
    </location>
</feature>
<dbReference type="SUPFAM" id="SSF103473">
    <property type="entry name" value="MFS general substrate transporter"/>
    <property type="match status" value="1"/>
</dbReference>
<dbReference type="InterPro" id="IPR020846">
    <property type="entry name" value="MFS_dom"/>
</dbReference>
<evidence type="ECO:0000256" key="3">
    <source>
        <dbReference type="ARBA" id="ARBA00022989"/>
    </source>
</evidence>
<feature type="transmembrane region" description="Helical" evidence="5">
    <location>
        <begin position="102"/>
        <end position="124"/>
    </location>
</feature>